<protein>
    <recommendedName>
        <fullName evidence="1">DUF6562 domain-containing protein</fullName>
    </recommendedName>
</protein>
<dbReference type="Pfam" id="PF20200">
    <property type="entry name" value="DUF6562"/>
    <property type="match status" value="1"/>
</dbReference>
<evidence type="ECO:0000259" key="1">
    <source>
        <dbReference type="Pfam" id="PF20200"/>
    </source>
</evidence>
<gene>
    <name evidence="2" type="ORF">EZS27_008884</name>
</gene>
<accession>A0A5J4SBB6</accession>
<dbReference type="AlphaFoldDB" id="A0A5J4SBB6"/>
<sequence>MIQRKIHPIFATYCFFLMLILNSSCHFVHEEYGENYPTFINTELTFRFNFDFDGATLSPELLGGIHAGYTIRYVVELYDAATKERKERMVLTPYELSSGEKQYTIRDIKLSPIRYYVLAWVDIVPASTDTDYYYHTQNGLESVRLTNLSAYKGSTVARDAFSGRADMDFTVYDGQFDAHTEVTIDLERPLGMYVIFVNDCQAYFAAHSAQGENVPVGVCVRYISGSDLSSPYFRDGYNVNQRVVNHLEERLVLYEDQLVIRPGDEELMLAFDYILVTRDRTPLPLAIDLSDASGNVITTHLLSVPLEQNRQTVIKDAFFTQKEGGGIIIHDQFDDTPIIIELP</sequence>
<feature type="domain" description="DUF6562" evidence="1">
    <location>
        <begin position="37"/>
        <end position="337"/>
    </location>
</feature>
<dbReference type="InterPro" id="IPR046692">
    <property type="entry name" value="DUF6562"/>
</dbReference>
<evidence type="ECO:0000313" key="2">
    <source>
        <dbReference type="EMBL" id="KAA6343444.1"/>
    </source>
</evidence>
<comment type="caution">
    <text evidence="2">The sequence shown here is derived from an EMBL/GenBank/DDBJ whole genome shotgun (WGS) entry which is preliminary data.</text>
</comment>
<organism evidence="2">
    <name type="scientific">termite gut metagenome</name>
    <dbReference type="NCBI Taxonomy" id="433724"/>
    <lineage>
        <taxon>unclassified sequences</taxon>
        <taxon>metagenomes</taxon>
        <taxon>organismal metagenomes</taxon>
    </lineage>
</organism>
<reference evidence="2" key="1">
    <citation type="submission" date="2019-03" db="EMBL/GenBank/DDBJ databases">
        <title>Single cell metagenomics reveals metabolic interactions within the superorganism composed of flagellate Streblomastix strix and complex community of Bacteroidetes bacteria on its surface.</title>
        <authorList>
            <person name="Treitli S.C."/>
            <person name="Kolisko M."/>
            <person name="Husnik F."/>
            <person name="Keeling P."/>
            <person name="Hampl V."/>
        </authorList>
    </citation>
    <scope>NUCLEOTIDE SEQUENCE</scope>
    <source>
        <strain evidence="2">STM</strain>
    </source>
</reference>
<name>A0A5J4SBB6_9ZZZZ</name>
<dbReference type="EMBL" id="SNRY01000270">
    <property type="protein sequence ID" value="KAA6343444.1"/>
    <property type="molecule type" value="Genomic_DNA"/>
</dbReference>
<proteinExistence type="predicted"/>